<dbReference type="PANTHER" id="PTHR47126:SF3">
    <property type="entry name" value="5'-ADENYLYLSULFATE REDUCTASE-LIKE 5"/>
    <property type="match status" value="1"/>
</dbReference>
<name>A0AA88VTM1_9ASTE</name>
<proteinExistence type="predicted"/>
<dbReference type="EMBL" id="JAVXUP010001455">
    <property type="protein sequence ID" value="KAK3011435.1"/>
    <property type="molecule type" value="Genomic_DNA"/>
</dbReference>
<sequence>MSRYFPYSSMRTSLKLDQGFILYLALLLKSDVGGDFLDRALSSKSGNAYSSILFYASWCPFSYKARLTFEILSSIFPQVEHLAVEQSSALPSIFSRYGIHSLPTILVVNRTSRMRFRGTKDLHSLVKFYKMATGHEPVHYVAMERPISPRNSEKVVLQSWIGTSPKEILRRELYLVLSALFVALRLFAYLLPKVLFRFKAFWVSYVPHLNMDIFGETSQMLGRVLQMVDVKRVWTKLSIVCKIRNLHQGAKNTRVWASSLASVSLGGTS</sequence>
<evidence type="ECO:0000313" key="3">
    <source>
        <dbReference type="Proteomes" id="UP001188597"/>
    </source>
</evidence>
<protein>
    <recommendedName>
        <fullName evidence="4">Thioredoxin domain-containing protein</fullName>
    </recommendedName>
</protein>
<evidence type="ECO:0008006" key="4">
    <source>
        <dbReference type="Google" id="ProtNLM"/>
    </source>
</evidence>
<comment type="caution">
    <text evidence="2">The sequence shown here is derived from an EMBL/GenBank/DDBJ whole genome shotgun (WGS) entry which is preliminary data.</text>
</comment>
<feature type="transmembrane region" description="Helical" evidence="1">
    <location>
        <begin position="173"/>
        <end position="191"/>
    </location>
</feature>
<dbReference type="InterPro" id="IPR044794">
    <property type="entry name" value="APRL5/7"/>
</dbReference>
<dbReference type="Proteomes" id="UP001188597">
    <property type="component" value="Unassembled WGS sequence"/>
</dbReference>
<dbReference type="AlphaFoldDB" id="A0AA88VTM1"/>
<accession>A0AA88VTM1</accession>
<dbReference type="SUPFAM" id="SSF52833">
    <property type="entry name" value="Thioredoxin-like"/>
    <property type="match status" value="1"/>
</dbReference>
<keyword evidence="1" id="KW-1133">Transmembrane helix</keyword>
<dbReference type="InterPro" id="IPR036249">
    <property type="entry name" value="Thioredoxin-like_sf"/>
</dbReference>
<keyword evidence="3" id="KW-1185">Reference proteome</keyword>
<keyword evidence="1" id="KW-0812">Transmembrane</keyword>
<gene>
    <name evidence="2" type="ORF">RJ639_012037</name>
</gene>
<reference evidence="2" key="1">
    <citation type="submission" date="2022-12" db="EMBL/GenBank/DDBJ databases">
        <title>Draft genome assemblies for two species of Escallonia (Escalloniales).</title>
        <authorList>
            <person name="Chanderbali A."/>
            <person name="Dervinis C."/>
            <person name="Anghel I."/>
            <person name="Soltis D."/>
            <person name="Soltis P."/>
            <person name="Zapata F."/>
        </authorList>
    </citation>
    <scope>NUCLEOTIDE SEQUENCE</scope>
    <source>
        <strain evidence="2">UCBG64.0493</strain>
        <tissue evidence="2">Leaf</tissue>
    </source>
</reference>
<evidence type="ECO:0000313" key="2">
    <source>
        <dbReference type="EMBL" id="KAK3011435.1"/>
    </source>
</evidence>
<organism evidence="2 3">
    <name type="scientific">Escallonia herrerae</name>
    <dbReference type="NCBI Taxonomy" id="1293975"/>
    <lineage>
        <taxon>Eukaryota</taxon>
        <taxon>Viridiplantae</taxon>
        <taxon>Streptophyta</taxon>
        <taxon>Embryophyta</taxon>
        <taxon>Tracheophyta</taxon>
        <taxon>Spermatophyta</taxon>
        <taxon>Magnoliopsida</taxon>
        <taxon>eudicotyledons</taxon>
        <taxon>Gunneridae</taxon>
        <taxon>Pentapetalae</taxon>
        <taxon>asterids</taxon>
        <taxon>campanulids</taxon>
        <taxon>Escalloniales</taxon>
        <taxon>Escalloniaceae</taxon>
        <taxon>Escallonia</taxon>
    </lineage>
</organism>
<dbReference type="Gene3D" id="3.40.30.10">
    <property type="entry name" value="Glutaredoxin"/>
    <property type="match status" value="1"/>
</dbReference>
<dbReference type="PANTHER" id="PTHR47126">
    <property type="entry name" value="5'-ADENYLYLSULFATE REDUCTASE-LIKE 7"/>
    <property type="match status" value="1"/>
</dbReference>
<keyword evidence="1" id="KW-0472">Membrane</keyword>
<evidence type="ECO:0000256" key="1">
    <source>
        <dbReference type="SAM" id="Phobius"/>
    </source>
</evidence>